<feature type="chain" id="PRO_5022024294" evidence="1">
    <location>
        <begin position="21"/>
        <end position="488"/>
    </location>
</feature>
<protein>
    <submittedName>
        <fullName evidence="2">Starch-binding associating with outer membrane</fullName>
    </submittedName>
</protein>
<dbReference type="InterPro" id="IPR011990">
    <property type="entry name" value="TPR-like_helical_dom_sf"/>
</dbReference>
<dbReference type="Proteomes" id="UP000319040">
    <property type="component" value="Unassembled WGS sequence"/>
</dbReference>
<sequence>MIFLKYKTLAMALFAMGLFACQDLLEDAYENPNAVTEIDESALFAKSLRELFISSSDLSVYRFSGQYAHYFVAGSDPRKPDLYGDGFDVYYNEISSKLYLLIIKDIEEVLQITAKGERKNELRYTLADIVSVLGFVKLTDAFGDIPYTEGGKGKADEIITPKYDSQEYIYNDMIDRLTASITTIGSANPDLGFKNADFLFHNDMDKWMRFANSIRLRLAMRMRNAAPDNAAAIAQQCLQLPLMDKVEHDAWMIETEDAGNPWYLLKTVFPQIKVSDKFVSMLASTNDPRLEVFAAKDGYGAYSGQLNGLNDFAFGESDFQNKSDMGHMISSKDSKMYLMTASETMLLKAEALLVFNRDVVKANAAYRKAIELSMEQWQVDGDLSQAYLASGMGNLSGSDYQMEEQIGNQMWICITPNFFESWSHIRRTGFPVIEQRTAPELAPGVTNGFLPSRFKYSSFELSANGENVKEAVDRQGPNKIDTPLWWSK</sequence>
<dbReference type="Pfam" id="PF12771">
    <property type="entry name" value="SusD-like_2"/>
    <property type="match status" value="1"/>
</dbReference>
<name>A0A521D1Z8_SACCC</name>
<dbReference type="Gene3D" id="1.25.40.390">
    <property type="match status" value="1"/>
</dbReference>
<keyword evidence="1" id="KW-0732">Signal</keyword>
<feature type="signal peptide" evidence="1">
    <location>
        <begin position="1"/>
        <end position="20"/>
    </location>
</feature>
<dbReference type="AlphaFoldDB" id="A0A521D1Z8"/>
<proteinExistence type="predicted"/>
<dbReference type="RefSeq" id="WP_142533284.1">
    <property type="nucleotide sequence ID" value="NZ_FXTB01000004.1"/>
</dbReference>
<keyword evidence="3" id="KW-1185">Reference proteome</keyword>
<dbReference type="PROSITE" id="PS51257">
    <property type="entry name" value="PROKAR_LIPOPROTEIN"/>
    <property type="match status" value="1"/>
</dbReference>
<dbReference type="InterPro" id="IPR041662">
    <property type="entry name" value="SusD-like_2"/>
</dbReference>
<dbReference type="OrthoDB" id="1387301at2"/>
<reference evidence="2 3" key="1">
    <citation type="submission" date="2017-05" db="EMBL/GenBank/DDBJ databases">
        <authorList>
            <person name="Varghese N."/>
            <person name="Submissions S."/>
        </authorList>
    </citation>
    <scope>NUCLEOTIDE SEQUENCE [LARGE SCALE GENOMIC DNA]</scope>
    <source>
        <strain evidence="2 3">DSM 27040</strain>
    </source>
</reference>
<evidence type="ECO:0000313" key="3">
    <source>
        <dbReference type="Proteomes" id="UP000319040"/>
    </source>
</evidence>
<accession>A0A521D1Z8</accession>
<dbReference type="SUPFAM" id="SSF48452">
    <property type="entry name" value="TPR-like"/>
    <property type="match status" value="1"/>
</dbReference>
<gene>
    <name evidence="2" type="ORF">SAMN06265379_104129</name>
</gene>
<organism evidence="2 3">
    <name type="scientific">Saccharicrinis carchari</name>
    <dbReference type="NCBI Taxonomy" id="1168039"/>
    <lineage>
        <taxon>Bacteria</taxon>
        <taxon>Pseudomonadati</taxon>
        <taxon>Bacteroidota</taxon>
        <taxon>Bacteroidia</taxon>
        <taxon>Marinilabiliales</taxon>
        <taxon>Marinilabiliaceae</taxon>
        <taxon>Saccharicrinis</taxon>
    </lineage>
</organism>
<evidence type="ECO:0000256" key="1">
    <source>
        <dbReference type="SAM" id="SignalP"/>
    </source>
</evidence>
<dbReference type="EMBL" id="FXTB01000004">
    <property type="protein sequence ID" value="SMO65672.1"/>
    <property type="molecule type" value="Genomic_DNA"/>
</dbReference>
<evidence type="ECO:0000313" key="2">
    <source>
        <dbReference type="EMBL" id="SMO65672.1"/>
    </source>
</evidence>